<reference evidence="2" key="1">
    <citation type="submission" date="2023-10" db="EMBL/GenBank/DDBJ databases">
        <authorList>
            <person name="Chen Y."/>
            <person name="Shah S."/>
            <person name="Dougan E. K."/>
            <person name="Thang M."/>
            <person name="Chan C."/>
        </authorList>
    </citation>
    <scope>NUCLEOTIDE SEQUENCE [LARGE SCALE GENOMIC DNA]</scope>
</reference>
<sequence>MSAFAGVPRRLRSRRCPVPSRFLVAAKEAPPQARQRASSSQRPLRPGPQGGSPEAAACPATGREALEQALAPRARMEAALAAAAADPAPVAAALAGRQAQAAFGLDRQRAGPETTGGTGGALAAGRAALAREAAQAARPWGAAGAARGLLVEDCAAAAAAAAAAATAEALRPSAARLARAVAVSCQLLGAELGAAAQAAEARRLAATGALHEATLASFRQRGPQVLKEQRAALEQELQQRRGQVLERALEDVREYGTTEQQALQETARQTLAERLKGTRDGLSERLAVLEAAVARLADVEATGQLGERSCGSICSAVLAARGNPAQQGLGGRGCAVADNFARALLDQVPALAGDSTPCAVPCSPFEGFPERAASLAAAALAPPGGGGAAALVGFLFARAVVLGADRGLGAEANDERPCSEARRNLAALSGAGTLAARGQAAEALLLLEGGLAGECRAAAREWMAEARRSLEAQQALRALLARARCLGRADGHADGPRDGSLHLRRTRPLAPVGYSQDPKQGDPVSGRAPEPLNWPESLNQVCRIWCFSGDGNSGSWGGKTNRIRFAWRFCAASGLDMRPPPWQREGGQKRQSQVCFPSAWVRGCGPRPAARRPEGVWAPSQKVGVHSLGSERAGLEQQFNFIAPSWPASLAC</sequence>
<proteinExistence type="predicted"/>
<gene>
    <name evidence="2" type="ORF">PCOR1329_LOCUS42423</name>
</gene>
<comment type="caution">
    <text evidence="2">The sequence shown here is derived from an EMBL/GenBank/DDBJ whole genome shotgun (WGS) entry which is preliminary data.</text>
</comment>
<organism evidence="2 3">
    <name type="scientific">Prorocentrum cordatum</name>
    <dbReference type="NCBI Taxonomy" id="2364126"/>
    <lineage>
        <taxon>Eukaryota</taxon>
        <taxon>Sar</taxon>
        <taxon>Alveolata</taxon>
        <taxon>Dinophyceae</taxon>
        <taxon>Prorocentrales</taxon>
        <taxon>Prorocentraceae</taxon>
        <taxon>Prorocentrum</taxon>
    </lineage>
</organism>
<keyword evidence="3" id="KW-1185">Reference proteome</keyword>
<evidence type="ECO:0000313" key="2">
    <source>
        <dbReference type="EMBL" id="CAK0849827.1"/>
    </source>
</evidence>
<protein>
    <submittedName>
        <fullName evidence="2">Uncharacterized protein</fullName>
    </submittedName>
</protein>
<feature type="region of interest" description="Disordered" evidence="1">
    <location>
        <begin position="18"/>
        <end position="59"/>
    </location>
</feature>
<feature type="region of interest" description="Disordered" evidence="1">
    <location>
        <begin position="510"/>
        <end position="531"/>
    </location>
</feature>
<dbReference type="Proteomes" id="UP001189429">
    <property type="component" value="Unassembled WGS sequence"/>
</dbReference>
<evidence type="ECO:0000256" key="1">
    <source>
        <dbReference type="SAM" id="MobiDB-lite"/>
    </source>
</evidence>
<accession>A0ABN9TX83</accession>
<dbReference type="EMBL" id="CAUYUJ010015095">
    <property type="protein sequence ID" value="CAK0849827.1"/>
    <property type="molecule type" value="Genomic_DNA"/>
</dbReference>
<evidence type="ECO:0000313" key="3">
    <source>
        <dbReference type="Proteomes" id="UP001189429"/>
    </source>
</evidence>
<name>A0ABN9TX83_9DINO</name>